<dbReference type="KEGG" id="brv:CFK39_12040"/>
<evidence type="ECO:0000313" key="1">
    <source>
        <dbReference type="EMBL" id="ASK66425.1"/>
    </source>
</evidence>
<evidence type="ECO:0000313" key="2">
    <source>
        <dbReference type="Proteomes" id="UP000198398"/>
    </source>
</evidence>
<dbReference type="OrthoDB" id="3837807at2"/>
<dbReference type="AlphaFoldDB" id="A0A220UEA1"/>
<dbReference type="EMBL" id="CP022316">
    <property type="protein sequence ID" value="ASK66425.1"/>
    <property type="molecule type" value="Genomic_DNA"/>
</dbReference>
<sequence length="63" mass="7216">MSISPQEHPHGARIGAGPGMPLDVWTRWLAEPRLIETAEGREVWKTAWKRVLTGFTTFDQENR</sequence>
<accession>A0A220UEA1</accession>
<proteinExistence type="predicted"/>
<name>A0A220UEA1_9MICO</name>
<protein>
    <submittedName>
        <fullName evidence="1">Uncharacterized protein</fullName>
    </submittedName>
</protein>
<dbReference type="Proteomes" id="UP000198398">
    <property type="component" value="Chromosome"/>
</dbReference>
<keyword evidence="2" id="KW-1185">Reference proteome</keyword>
<gene>
    <name evidence="1" type="ORF">CFK39_12040</name>
</gene>
<dbReference type="RefSeq" id="WP_089065665.1">
    <property type="nucleotide sequence ID" value="NZ_CP022316.1"/>
</dbReference>
<reference evidence="2" key="1">
    <citation type="submission" date="2017-07" db="EMBL/GenBank/DDBJ databases">
        <title>Brachybacterium sp. VR2415.</title>
        <authorList>
            <person name="Tak E.J."/>
            <person name="Bae J.-W."/>
        </authorList>
    </citation>
    <scope>NUCLEOTIDE SEQUENCE [LARGE SCALE GENOMIC DNA]</scope>
    <source>
        <strain evidence="2">VR2415</strain>
    </source>
</reference>
<organism evidence="1 2">
    <name type="scientific">Brachybacterium avium</name>
    <dbReference type="NCBI Taxonomy" id="2017485"/>
    <lineage>
        <taxon>Bacteria</taxon>
        <taxon>Bacillati</taxon>
        <taxon>Actinomycetota</taxon>
        <taxon>Actinomycetes</taxon>
        <taxon>Micrococcales</taxon>
        <taxon>Dermabacteraceae</taxon>
        <taxon>Brachybacterium</taxon>
    </lineage>
</organism>